<sequence length="1096" mass="123975">MLNKALLGKWIWRYACDKDNLWKQVITVKYGQEGLGWRPKKANGAVGVGVWEEIWKESDWCWDNMIFRAGKGTKIRFWTDVWCTDTMLSHCFPHLFVMDFNDWELDMVGDLLHVLRGHRPSLEEDSVIWRQGRNGQFRVKEAYSLLTNPNDTSFPSRCIWVARVPTKVAFFAWEATWGKVLTLDRLQRRGVLVESYDRFLEFVQRSKVVSPIFALETATALQRIEVAAKPLPYHNVAKCGQSTPPGYDKRSIGTTFSSKADLKFALDIDLDAPKIRVPIRTCGSSRCDSHFLLDFGHFTLHTKETESDEQRQSLYSRFYILGEILLLSSQIVVLIVRTAPWCGMAVIVDQIKVPHPSYPSTRVSVQVPNLGIHFSPARYYRLMELLDILYGTMEKSNKSTVENYQAGLAPWSLADLATDARILVWRGIGNSVAAWQPCFLVLSNLYLYILESETSQSYMRCSSMAGKQVTEVPSSNLGGSLFCIAVSFRGMDFQKALESSSTLVIEFRDEEEKTTWLRGLTQATYRASAPALVDVLGESSDGVTEFGDPRASNLKKADLVINGALLETKLLIYGKAEYEGHGKLEEILILEILAGGGKKVERVETFLRLQGKAMKWDKEDRMERRIANQEANILAKKGMSYFVKRFSSPDLSSLYSSRIQMLSEVHVVCWEGDLTVKMKLHSLKIKDELQGRLSTSLQYLACSVHENDHLFASPRNLDPSVKELSTAQPEEDDIFKDALQDFMSLPDQESNLQHMVMPKSAWMEDVTDFAEVDSAVALIHEMDLGKGKGTSSETFFEAQDSDRSDFVSVTFLTRNPGSPDYDGVDTQMSICMSKLEFFCNRPTIVALIDFGLDLSSRNSGGSSTNATKVSDDESSLNKDKTEESECVFVKGLLGYGKSRVIFYLNMNMDSVTVFLNKEDGSQLAMLVQESFLLDLKVQPTSLSIDGTLGNFRLRDMAFEIDHSWGWLCDIRNPGVESLIKFTFNSYSVEDDDYKGYDYSLCGRLSAVRIVFLYRFVQEVTAYFMGLATPHTEEVIKLVDKVGDLEWLIQKYEIDGASAIKLDLSLDTPIIIVPRNSMSKEFVFLPPVLCMMLNWFT</sequence>
<gene>
    <name evidence="3" type="ORF">CK203_096391</name>
</gene>
<proteinExistence type="predicted"/>
<dbReference type="SMART" id="SM00233">
    <property type="entry name" value="PH"/>
    <property type="match status" value="1"/>
</dbReference>
<dbReference type="Gene3D" id="2.30.29.30">
    <property type="entry name" value="Pleckstrin-homology domain (PH domain)/Phosphotyrosine-binding domain (PTB)"/>
    <property type="match status" value="1"/>
</dbReference>
<evidence type="ECO:0000256" key="1">
    <source>
        <dbReference type="SAM" id="MobiDB-lite"/>
    </source>
</evidence>
<organism evidence="3 4">
    <name type="scientific">Vitis vinifera</name>
    <name type="common">Grape</name>
    <dbReference type="NCBI Taxonomy" id="29760"/>
    <lineage>
        <taxon>Eukaryota</taxon>
        <taxon>Viridiplantae</taxon>
        <taxon>Streptophyta</taxon>
        <taxon>Embryophyta</taxon>
        <taxon>Tracheophyta</taxon>
        <taxon>Spermatophyta</taxon>
        <taxon>Magnoliopsida</taxon>
        <taxon>eudicotyledons</taxon>
        <taxon>Gunneridae</taxon>
        <taxon>Pentapetalae</taxon>
        <taxon>rosids</taxon>
        <taxon>Vitales</taxon>
        <taxon>Vitaceae</taxon>
        <taxon>Viteae</taxon>
        <taxon>Vitis</taxon>
    </lineage>
</organism>
<dbReference type="InterPro" id="IPR011993">
    <property type="entry name" value="PH-like_dom_sf"/>
</dbReference>
<dbReference type="InterPro" id="IPR026960">
    <property type="entry name" value="RVT-Znf"/>
</dbReference>
<feature type="compositionally biased region" description="Polar residues" evidence="1">
    <location>
        <begin position="858"/>
        <end position="868"/>
    </location>
</feature>
<dbReference type="Proteomes" id="UP000288805">
    <property type="component" value="Unassembled WGS sequence"/>
</dbReference>
<feature type="domain" description="PH" evidence="2">
    <location>
        <begin position="416"/>
        <end position="527"/>
    </location>
</feature>
<dbReference type="EMBL" id="QGNW01001110">
    <property type="protein sequence ID" value="RVW55659.1"/>
    <property type="molecule type" value="Genomic_DNA"/>
</dbReference>
<evidence type="ECO:0000313" key="3">
    <source>
        <dbReference type="EMBL" id="RVW55659.1"/>
    </source>
</evidence>
<evidence type="ECO:0000313" key="4">
    <source>
        <dbReference type="Proteomes" id="UP000288805"/>
    </source>
</evidence>
<reference evidence="3 4" key="1">
    <citation type="journal article" date="2018" name="PLoS Genet.">
        <title>Population sequencing reveals clonal diversity and ancestral inbreeding in the grapevine cultivar Chardonnay.</title>
        <authorList>
            <person name="Roach M.J."/>
            <person name="Johnson D.L."/>
            <person name="Bohlmann J."/>
            <person name="van Vuuren H.J."/>
            <person name="Jones S.J."/>
            <person name="Pretorius I.S."/>
            <person name="Schmidt S.A."/>
            <person name="Borneman A.R."/>
        </authorList>
    </citation>
    <scope>NUCLEOTIDE SEQUENCE [LARGE SCALE GENOMIC DNA]</scope>
    <source>
        <strain evidence="4">cv. Chardonnay</strain>
        <tissue evidence="3">Leaf</tissue>
    </source>
</reference>
<feature type="region of interest" description="Disordered" evidence="1">
    <location>
        <begin position="858"/>
        <end position="877"/>
    </location>
</feature>
<dbReference type="PANTHER" id="PTHR45523:SF2">
    <property type="entry name" value="OS02G0470600 PROTEIN"/>
    <property type="match status" value="1"/>
</dbReference>
<protein>
    <recommendedName>
        <fullName evidence="2">PH domain-containing protein</fullName>
    </recommendedName>
</protein>
<comment type="caution">
    <text evidence="3">The sequence shown here is derived from an EMBL/GenBank/DDBJ whole genome shotgun (WGS) entry which is preliminary data.</text>
</comment>
<accession>A0A438F6M3</accession>
<evidence type="ECO:0000259" key="2">
    <source>
        <dbReference type="SMART" id="SM00233"/>
    </source>
</evidence>
<dbReference type="AlphaFoldDB" id="A0A438F6M3"/>
<name>A0A438F6M3_VITVI</name>
<dbReference type="Pfam" id="PF13966">
    <property type="entry name" value="zf-RVT"/>
    <property type="match status" value="1"/>
</dbReference>
<dbReference type="SUPFAM" id="SSF50729">
    <property type="entry name" value="PH domain-like"/>
    <property type="match status" value="1"/>
</dbReference>
<dbReference type="PANTHER" id="PTHR45523">
    <property type="entry name" value="TETRATRICOPEPTIDE REPEAT (TPR)-CONTAINING PROTEIN-RELATED"/>
    <property type="match status" value="1"/>
</dbReference>
<dbReference type="InterPro" id="IPR001849">
    <property type="entry name" value="PH_domain"/>
</dbReference>